<proteinExistence type="predicted"/>
<gene>
    <name evidence="1" type="ORF">G0G17_02575</name>
</gene>
<sequence length="26" mass="2963">MKILIMGAFGFLGSRLTSYFESRHTV</sequence>
<name>A0A704FH12_SALEN</name>
<reference evidence="1" key="2">
    <citation type="submission" date="2018-09" db="EMBL/GenBank/DDBJ databases">
        <authorList>
            <consortium name="NCBI Pathogen Detection Project"/>
        </authorList>
    </citation>
    <scope>NUCLEOTIDE SEQUENCE</scope>
    <source>
        <strain evidence="1">SAL-16-0668</strain>
    </source>
</reference>
<comment type="caution">
    <text evidence="1">The sequence shown here is derived from an EMBL/GenBank/DDBJ whole genome shotgun (WGS) entry which is preliminary data.</text>
</comment>
<dbReference type="EMBL" id="DAAMSB010000007">
    <property type="protein sequence ID" value="HAC7923439.1"/>
    <property type="molecule type" value="Genomic_DNA"/>
</dbReference>
<accession>A0A704FH12</accession>
<organism evidence="1">
    <name type="scientific">Salmonella enteritidis</name>
    <dbReference type="NCBI Taxonomy" id="149539"/>
    <lineage>
        <taxon>Bacteria</taxon>
        <taxon>Pseudomonadati</taxon>
        <taxon>Pseudomonadota</taxon>
        <taxon>Gammaproteobacteria</taxon>
        <taxon>Enterobacterales</taxon>
        <taxon>Enterobacteriaceae</taxon>
        <taxon>Salmonella</taxon>
    </lineage>
</organism>
<feature type="non-terminal residue" evidence="1">
    <location>
        <position position="26"/>
    </location>
</feature>
<reference evidence="1" key="1">
    <citation type="journal article" date="2018" name="Genome Biol.">
        <title>SKESA: strategic k-mer extension for scrupulous assemblies.</title>
        <authorList>
            <person name="Souvorov A."/>
            <person name="Agarwala R."/>
            <person name="Lipman D.J."/>
        </authorList>
    </citation>
    <scope>NUCLEOTIDE SEQUENCE</scope>
    <source>
        <strain evidence="1">SAL-16-0668</strain>
    </source>
</reference>
<dbReference type="AlphaFoldDB" id="A0A704FH12"/>
<protein>
    <submittedName>
        <fullName evidence="1">NAD(P)-dependent oxidoreductase</fullName>
    </submittedName>
</protein>
<evidence type="ECO:0000313" key="1">
    <source>
        <dbReference type="EMBL" id="HAC7923439.1"/>
    </source>
</evidence>